<dbReference type="PROSITE" id="PS50297">
    <property type="entry name" value="ANK_REP_REGION"/>
    <property type="match status" value="3"/>
</dbReference>
<name>A0A8S1MI31_PARPR</name>
<dbReference type="Pfam" id="PF00069">
    <property type="entry name" value="Pkinase"/>
    <property type="match status" value="1"/>
</dbReference>
<evidence type="ECO:0000256" key="6">
    <source>
        <dbReference type="PROSITE-ProRule" id="PRU00023"/>
    </source>
</evidence>
<evidence type="ECO:0000259" key="8">
    <source>
        <dbReference type="PROSITE" id="PS50011"/>
    </source>
</evidence>
<dbReference type="FunFam" id="1.10.510.10:FF:000465">
    <property type="entry name" value="Non-specific serine/threonine protein kinase"/>
    <property type="match status" value="1"/>
</dbReference>
<dbReference type="PANTHER" id="PTHR24351">
    <property type="entry name" value="RIBOSOMAL PROTEIN S6 KINASE"/>
    <property type="match status" value="1"/>
</dbReference>
<dbReference type="SMART" id="SM00220">
    <property type="entry name" value="S_TKc"/>
    <property type="match status" value="1"/>
</dbReference>
<sequence>MTHYKNQSAQIILKKCLEKYLCFLKLKQLLKRFDLVSKSLEQFDVYEQNEFATQNSQQYSQECYEAFQKIYQKNEVYQLQIIPEDEKEFYILNRDTGLMIDCRKLDQYTVPLSDTKEVAWKNYWKDSREISEQLLSLVQLNDKNKVYELLAHPKIYIDINIRDLDDWTPLHFACQQNNTEIVQLLLHQQANPRLFSLDRKSPLHIAAMKNNSTICELLINFGADIEAQDSDQNTPLHLASLFGNDLVCAILIEKKANHNLKNYQHLTPIEMASDIRIIEIFNKYGISLNNFTYTRTVVKEQNLILPNSRRDHVQKILKLTQQQTKACIIDQEIKKELINNEQQRQSLTTLDINQNRTTWGKIMDFAISFSRISIKVNTNTTNSESQNNKIGPNSFQFYQKLGEGGFGQVYLVEKIGQEPKKYYAMKILKKEDMETSNIMKSAQIEKDVLKIMNHPFIVKLNYAFQTLDHLYLVMDLCPGGDLATHLELVNHFPEHIVKIYAAEITLAIEALHQQGIIFRDLKPENVVLDKDGHAQLTDFGLSKQGIDEEMLNQSFCGTLAYLAPEMLMKKGHGRQVDWYMLGIFIYELLVGAPPYYDAEKEILKENIKRAPLKIPRHLSQEAKDIIIQLLIRDPKRRLGCKEDAKEIKSHPWFNDINWQDCYNKKLQPPKPLICHEPKVARKVTFSKNSNRNKLNDWTFFEN</sequence>
<dbReference type="PROSITE" id="PS50011">
    <property type="entry name" value="PROTEIN_KINASE_DOM"/>
    <property type="match status" value="1"/>
</dbReference>
<dbReference type="SMART" id="SM00248">
    <property type="entry name" value="ANK"/>
    <property type="match status" value="3"/>
</dbReference>
<dbReference type="Pfam" id="PF12796">
    <property type="entry name" value="Ank_2"/>
    <property type="match status" value="1"/>
</dbReference>
<reference evidence="9" key="1">
    <citation type="submission" date="2021-01" db="EMBL/GenBank/DDBJ databases">
        <authorList>
            <consortium name="Genoscope - CEA"/>
            <person name="William W."/>
        </authorList>
    </citation>
    <scope>NUCLEOTIDE SEQUENCE</scope>
</reference>
<protein>
    <recommendedName>
        <fullName evidence="8">Protein kinase domain-containing protein</fullName>
    </recommendedName>
</protein>
<keyword evidence="10" id="KW-1185">Reference proteome</keyword>
<keyword evidence="2" id="KW-0808">Transferase</keyword>
<feature type="repeat" description="ANK" evidence="6">
    <location>
        <begin position="198"/>
        <end position="230"/>
    </location>
</feature>
<accession>A0A8S1MI31</accession>
<dbReference type="GO" id="GO:0005524">
    <property type="term" value="F:ATP binding"/>
    <property type="evidence" value="ECO:0007669"/>
    <property type="project" value="UniProtKB-UniRule"/>
</dbReference>
<dbReference type="PROSITE" id="PS00107">
    <property type="entry name" value="PROTEIN_KINASE_ATP"/>
    <property type="match status" value="1"/>
</dbReference>
<feature type="binding site" evidence="7">
    <location>
        <position position="426"/>
    </location>
    <ligand>
        <name>ATP</name>
        <dbReference type="ChEBI" id="CHEBI:30616"/>
    </ligand>
</feature>
<dbReference type="EMBL" id="CAJJDM010000053">
    <property type="protein sequence ID" value="CAD8074934.1"/>
    <property type="molecule type" value="Genomic_DNA"/>
</dbReference>
<keyword evidence="6" id="KW-0040">ANK repeat</keyword>
<evidence type="ECO:0000256" key="1">
    <source>
        <dbReference type="ARBA" id="ARBA00022527"/>
    </source>
</evidence>
<dbReference type="AlphaFoldDB" id="A0A8S1MI31"/>
<evidence type="ECO:0000256" key="3">
    <source>
        <dbReference type="ARBA" id="ARBA00022741"/>
    </source>
</evidence>
<dbReference type="Pfam" id="PF00023">
    <property type="entry name" value="Ank"/>
    <property type="match status" value="1"/>
</dbReference>
<feature type="domain" description="Protein kinase" evidence="8">
    <location>
        <begin position="395"/>
        <end position="653"/>
    </location>
</feature>
<keyword evidence="5 7" id="KW-0067">ATP-binding</keyword>
<feature type="repeat" description="ANK" evidence="6">
    <location>
        <begin position="165"/>
        <end position="197"/>
    </location>
</feature>
<evidence type="ECO:0000256" key="5">
    <source>
        <dbReference type="ARBA" id="ARBA00022840"/>
    </source>
</evidence>
<dbReference type="InterPro" id="IPR017441">
    <property type="entry name" value="Protein_kinase_ATP_BS"/>
</dbReference>
<organism evidence="9 10">
    <name type="scientific">Paramecium primaurelia</name>
    <dbReference type="NCBI Taxonomy" id="5886"/>
    <lineage>
        <taxon>Eukaryota</taxon>
        <taxon>Sar</taxon>
        <taxon>Alveolata</taxon>
        <taxon>Ciliophora</taxon>
        <taxon>Intramacronucleata</taxon>
        <taxon>Oligohymenophorea</taxon>
        <taxon>Peniculida</taxon>
        <taxon>Parameciidae</taxon>
        <taxon>Paramecium</taxon>
    </lineage>
</organism>
<gene>
    <name evidence="9" type="ORF">PPRIM_AZ9-3.1.T0530228</name>
</gene>
<comment type="caution">
    <text evidence="9">The sequence shown here is derived from an EMBL/GenBank/DDBJ whole genome shotgun (WGS) entry which is preliminary data.</text>
</comment>
<dbReference type="InterPro" id="IPR045270">
    <property type="entry name" value="STKc_AGC"/>
</dbReference>
<dbReference type="CDD" id="cd05123">
    <property type="entry name" value="STKc_AGC"/>
    <property type="match status" value="1"/>
</dbReference>
<dbReference type="PROSITE" id="PS50088">
    <property type="entry name" value="ANK_REPEAT"/>
    <property type="match status" value="3"/>
</dbReference>
<keyword evidence="4" id="KW-0418">Kinase</keyword>
<evidence type="ECO:0000256" key="2">
    <source>
        <dbReference type="ARBA" id="ARBA00022679"/>
    </source>
</evidence>
<dbReference type="OMA" id="PKPLICH"/>
<dbReference type="GO" id="GO:0004674">
    <property type="term" value="F:protein serine/threonine kinase activity"/>
    <property type="evidence" value="ECO:0007669"/>
    <property type="project" value="UniProtKB-KW"/>
</dbReference>
<proteinExistence type="predicted"/>
<evidence type="ECO:0000313" key="9">
    <source>
        <dbReference type="EMBL" id="CAD8074934.1"/>
    </source>
</evidence>
<evidence type="ECO:0000313" key="10">
    <source>
        <dbReference type="Proteomes" id="UP000688137"/>
    </source>
</evidence>
<evidence type="ECO:0000256" key="4">
    <source>
        <dbReference type="ARBA" id="ARBA00022777"/>
    </source>
</evidence>
<feature type="repeat" description="ANK" evidence="6">
    <location>
        <begin position="231"/>
        <end position="263"/>
    </location>
</feature>
<keyword evidence="1" id="KW-0723">Serine/threonine-protein kinase</keyword>
<evidence type="ECO:0000256" key="7">
    <source>
        <dbReference type="PROSITE-ProRule" id="PRU10141"/>
    </source>
</evidence>
<dbReference type="InterPro" id="IPR002110">
    <property type="entry name" value="Ankyrin_rpt"/>
</dbReference>
<dbReference type="InterPro" id="IPR000719">
    <property type="entry name" value="Prot_kinase_dom"/>
</dbReference>
<keyword evidence="3 7" id="KW-0547">Nucleotide-binding</keyword>
<dbReference type="Proteomes" id="UP000688137">
    <property type="component" value="Unassembled WGS sequence"/>
</dbReference>